<dbReference type="CDD" id="cd11061">
    <property type="entry name" value="CYP67-like"/>
    <property type="match status" value="1"/>
</dbReference>
<dbReference type="RefSeq" id="XP_033687457.1">
    <property type="nucleotide sequence ID" value="XM_033823443.1"/>
</dbReference>
<keyword evidence="8" id="KW-0472">Membrane</keyword>
<dbReference type="Pfam" id="PF00067">
    <property type="entry name" value="p450"/>
    <property type="match status" value="1"/>
</dbReference>
<dbReference type="InterPro" id="IPR001128">
    <property type="entry name" value="Cyt_P450"/>
</dbReference>
<dbReference type="SUPFAM" id="SSF48264">
    <property type="entry name" value="Cytochrome P450"/>
    <property type="match status" value="1"/>
</dbReference>
<keyword evidence="4" id="KW-0560">Oxidoreductase</keyword>
<keyword evidence="7" id="KW-0349">Heme</keyword>
<dbReference type="EMBL" id="ML987192">
    <property type="protein sequence ID" value="KAF2252453.1"/>
    <property type="molecule type" value="Genomic_DNA"/>
</dbReference>
<dbReference type="InterPro" id="IPR050121">
    <property type="entry name" value="Cytochrome_P450_monoxygenase"/>
</dbReference>
<dbReference type="InterPro" id="IPR002401">
    <property type="entry name" value="Cyt_P450_E_grp-I"/>
</dbReference>
<dbReference type="Proteomes" id="UP000800094">
    <property type="component" value="Unassembled WGS sequence"/>
</dbReference>
<dbReference type="PRINTS" id="PR00385">
    <property type="entry name" value="P450"/>
</dbReference>
<keyword evidence="8" id="KW-1133">Transmembrane helix</keyword>
<dbReference type="GO" id="GO:0020037">
    <property type="term" value="F:heme binding"/>
    <property type="evidence" value="ECO:0007669"/>
    <property type="project" value="InterPro"/>
</dbReference>
<evidence type="ECO:0000256" key="1">
    <source>
        <dbReference type="ARBA" id="ARBA00001971"/>
    </source>
</evidence>
<keyword evidence="6" id="KW-0503">Monooxygenase</keyword>
<evidence type="ECO:0000313" key="9">
    <source>
        <dbReference type="EMBL" id="KAF2252453.1"/>
    </source>
</evidence>
<feature type="binding site" description="axial binding residue" evidence="7">
    <location>
        <position position="495"/>
    </location>
    <ligand>
        <name>heme</name>
        <dbReference type="ChEBI" id="CHEBI:30413"/>
    </ligand>
    <ligandPart>
        <name>Fe</name>
        <dbReference type="ChEBI" id="CHEBI:18248"/>
    </ligandPart>
</feature>
<dbReference type="InterPro" id="IPR036396">
    <property type="entry name" value="Cyt_P450_sf"/>
</dbReference>
<dbReference type="GO" id="GO:0004497">
    <property type="term" value="F:monooxygenase activity"/>
    <property type="evidence" value="ECO:0007669"/>
    <property type="project" value="UniProtKB-KW"/>
</dbReference>
<keyword evidence="8" id="KW-0812">Transmembrane</keyword>
<dbReference type="Gene3D" id="1.10.630.10">
    <property type="entry name" value="Cytochrome P450"/>
    <property type="match status" value="1"/>
</dbReference>
<dbReference type="PANTHER" id="PTHR24305:SF187">
    <property type="entry name" value="P450, PUTATIVE (EUROFUNG)-RELATED"/>
    <property type="match status" value="1"/>
</dbReference>
<dbReference type="GO" id="GO:0016705">
    <property type="term" value="F:oxidoreductase activity, acting on paired donors, with incorporation or reduction of molecular oxygen"/>
    <property type="evidence" value="ECO:0007669"/>
    <property type="project" value="InterPro"/>
</dbReference>
<dbReference type="PRINTS" id="PR00463">
    <property type="entry name" value="EP450I"/>
</dbReference>
<evidence type="ECO:0000256" key="8">
    <source>
        <dbReference type="SAM" id="Phobius"/>
    </source>
</evidence>
<evidence type="ECO:0000256" key="3">
    <source>
        <dbReference type="ARBA" id="ARBA00022723"/>
    </source>
</evidence>
<evidence type="ECO:0000256" key="2">
    <source>
        <dbReference type="ARBA" id="ARBA00010617"/>
    </source>
</evidence>
<dbReference type="AlphaFoldDB" id="A0A6A6ISE2"/>
<protein>
    <submittedName>
        <fullName evidence="9">Cytochrome P450</fullName>
    </submittedName>
</protein>
<feature type="transmembrane region" description="Helical" evidence="8">
    <location>
        <begin position="67"/>
        <end position="93"/>
    </location>
</feature>
<dbReference type="PANTHER" id="PTHR24305">
    <property type="entry name" value="CYTOCHROME P450"/>
    <property type="match status" value="1"/>
</dbReference>
<dbReference type="GeneID" id="54576773"/>
<evidence type="ECO:0000256" key="4">
    <source>
        <dbReference type="ARBA" id="ARBA00023002"/>
    </source>
</evidence>
<comment type="similarity">
    <text evidence="2">Belongs to the cytochrome P450 family.</text>
</comment>
<evidence type="ECO:0000256" key="6">
    <source>
        <dbReference type="ARBA" id="ARBA00023033"/>
    </source>
</evidence>
<reference evidence="9" key="1">
    <citation type="journal article" date="2020" name="Stud. Mycol.">
        <title>101 Dothideomycetes genomes: a test case for predicting lifestyles and emergence of pathogens.</title>
        <authorList>
            <person name="Haridas S."/>
            <person name="Albert R."/>
            <person name="Binder M."/>
            <person name="Bloem J."/>
            <person name="Labutti K."/>
            <person name="Salamov A."/>
            <person name="Andreopoulos B."/>
            <person name="Baker S."/>
            <person name="Barry K."/>
            <person name="Bills G."/>
            <person name="Bluhm B."/>
            <person name="Cannon C."/>
            <person name="Castanera R."/>
            <person name="Culley D."/>
            <person name="Daum C."/>
            <person name="Ezra D."/>
            <person name="Gonzalez J."/>
            <person name="Henrissat B."/>
            <person name="Kuo A."/>
            <person name="Liang C."/>
            <person name="Lipzen A."/>
            <person name="Lutzoni F."/>
            <person name="Magnuson J."/>
            <person name="Mondo S."/>
            <person name="Nolan M."/>
            <person name="Ohm R."/>
            <person name="Pangilinan J."/>
            <person name="Park H.-J."/>
            <person name="Ramirez L."/>
            <person name="Alfaro M."/>
            <person name="Sun H."/>
            <person name="Tritt A."/>
            <person name="Yoshinaga Y."/>
            <person name="Zwiers L.-H."/>
            <person name="Turgeon B."/>
            <person name="Goodwin S."/>
            <person name="Spatafora J."/>
            <person name="Crous P."/>
            <person name="Grigoriev I."/>
        </authorList>
    </citation>
    <scope>NUCLEOTIDE SEQUENCE</scope>
    <source>
        <strain evidence="9">CBS 122368</strain>
    </source>
</reference>
<evidence type="ECO:0000256" key="7">
    <source>
        <dbReference type="PIRSR" id="PIRSR602401-1"/>
    </source>
</evidence>
<keyword evidence="5 7" id="KW-0408">Iron</keyword>
<gene>
    <name evidence="9" type="ORF">BU26DRAFT_422085</name>
</gene>
<name>A0A6A6ISE2_9PLEO</name>
<evidence type="ECO:0000313" key="10">
    <source>
        <dbReference type="Proteomes" id="UP000800094"/>
    </source>
</evidence>
<dbReference type="GO" id="GO:0005506">
    <property type="term" value="F:iron ion binding"/>
    <property type="evidence" value="ECO:0007669"/>
    <property type="project" value="InterPro"/>
</dbReference>
<feature type="transmembrane region" description="Helical" evidence="8">
    <location>
        <begin position="42"/>
        <end position="61"/>
    </location>
</feature>
<keyword evidence="10" id="KW-1185">Reference proteome</keyword>
<proteinExistence type="inferred from homology"/>
<comment type="cofactor">
    <cofactor evidence="1 7">
        <name>heme</name>
        <dbReference type="ChEBI" id="CHEBI:30413"/>
    </cofactor>
</comment>
<accession>A0A6A6ISE2</accession>
<keyword evidence="3 7" id="KW-0479">Metal-binding</keyword>
<sequence length="554" mass="63046">MSEFLRATHWDELIRSKPLAAALGLFSHYVLNNGEWDNSSHLVLSSWVLTFAGLVAFEYAADPRVTSILGALQVAGTAAAVYLGTLIASILVYRAFFHRLRKFPGPFGARLSKLYSISRVTPKCQYYTEIEGMHKEYKSDIVRTGPRELSVASADAIPLIHGPMTKCTKSVWYSGSYFLEGSSVHTSRSKQDHRERRKIWERAFNAKALREYEPRLNRHAYALIERLKEHANEPSVRISNWINYYSFDVMGDIGFSRSFGMVEKGQEDDQIKKLHQSMAPMSYLTHITWVEAIMLRTGFGAKDILDFMNWGSNVLRERKKITPAENDVFGWLLDPNDEDIPRHLNADARLLVIAGSDTTAATLTWLVYELCKDPALQARVRKVVDEIKPEKAFLYADDLADCPYLDGVVNEAMRLHPSVPGGVSRETPREGLTLPDQTYIPGETLIWMPIYTMQRDARYFRDPLKFMPERWTDEASDYIIDKRAFMPFSTGVYNCVGQKLAMMEMRSVTANLVRAFEISFVEGDDGSSVPRDTKDVFTTNVGSLDVRLTPRRRD</sequence>
<organism evidence="9 10">
    <name type="scientific">Trematosphaeria pertusa</name>
    <dbReference type="NCBI Taxonomy" id="390896"/>
    <lineage>
        <taxon>Eukaryota</taxon>
        <taxon>Fungi</taxon>
        <taxon>Dikarya</taxon>
        <taxon>Ascomycota</taxon>
        <taxon>Pezizomycotina</taxon>
        <taxon>Dothideomycetes</taxon>
        <taxon>Pleosporomycetidae</taxon>
        <taxon>Pleosporales</taxon>
        <taxon>Massarineae</taxon>
        <taxon>Trematosphaeriaceae</taxon>
        <taxon>Trematosphaeria</taxon>
    </lineage>
</organism>
<dbReference type="FunFam" id="1.10.630.10:FF:000129">
    <property type="entry name" value="Benzoate 4-monooxygenase cytochrome P450"/>
    <property type="match status" value="1"/>
</dbReference>
<evidence type="ECO:0000256" key="5">
    <source>
        <dbReference type="ARBA" id="ARBA00023004"/>
    </source>
</evidence>
<dbReference type="OrthoDB" id="6692864at2759"/>